<dbReference type="OrthoDB" id="30195at2759"/>
<keyword evidence="2" id="KW-1185">Reference proteome</keyword>
<sequence>MQRTVIGWANQNKLQLSLVMPPPDGDRSVYCWSIQDTSSNEKPIASITLDSDVKSISLSLTSQLPQTLVTLSVSGKLSFVPIPSEILVSTGGKSGKIQSFLPRSSVSSASSKAHPSAPPIIDLIPLPEQPGTIRVVRLVKGIQPVFDIVRYLDDSNTFIEKPILNEILEVIPDDGLPIVPNKRYAESSSLTVTSGMDIDRNEDFAVEDEAEGTLQVDLAELSLGLLGARNPRNKSHLTLPPFPQILLLER</sequence>
<dbReference type="Proteomes" id="UP000724874">
    <property type="component" value="Unassembled WGS sequence"/>
</dbReference>
<dbReference type="EMBL" id="JADNYJ010000002">
    <property type="protein sequence ID" value="KAF8912939.1"/>
    <property type="molecule type" value="Genomic_DNA"/>
</dbReference>
<name>A0A9P5NXP7_GYMJU</name>
<evidence type="ECO:0000313" key="2">
    <source>
        <dbReference type="Proteomes" id="UP000724874"/>
    </source>
</evidence>
<proteinExistence type="predicted"/>
<evidence type="ECO:0000313" key="1">
    <source>
        <dbReference type="EMBL" id="KAF8912939.1"/>
    </source>
</evidence>
<protein>
    <submittedName>
        <fullName evidence="1">Uncharacterized protein</fullName>
    </submittedName>
</protein>
<accession>A0A9P5NXP7</accession>
<comment type="caution">
    <text evidence="1">The sequence shown here is derived from an EMBL/GenBank/DDBJ whole genome shotgun (WGS) entry which is preliminary data.</text>
</comment>
<organism evidence="1 2">
    <name type="scientific">Gymnopilus junonius</name>
    <name type="common">Spectacular rustgill mushroom</name>
    <name type="synonym">Gymnopilus spectabilis subsp. junonius</name>
    <dbReference type="NCBI Taxonomy" id="109634"/>
    <lineage>
        <taxon>Eukaryota</taxon>
        <taxon>Fungi</taxon>
        <taxon>Dikarya</taxon>
        <taxon>Basidiomycota</taxon>
        <taxon>Agaricomycotina</taxon>
        <taxon>Agaricomycetes</taxon>
        <taxon>Agaricomycetidae</taxon>
        <taxon>Agaricales</taxon>
        <taxon>Agaricineae</taxon>
        <taxon>Hymenogastraceae</taxon>
        <taxon>Gymnopilus</taxon>
    </lineage>
</organism>
<gene>
    <name evidence="1" type="ORF">CPB84DRAFT_488362</name>
</gene>
<reference evidence="1" key="1">
    <citation type="submission" date="2020-11" db="EMBL/GenBank/DDBJ databases">
        <authorList>
            <consortium name="DOE Joint Genome Institute"/>
            <person name="Ahrendt S."/>
            <person name="Riley R."/>
            <person name="Andreopoulos W."/>
            <person name="LaButti K."/>
            <person name="Pangilinan J."/>
            <person name="Ruiz-duenas F.J."/>
            <person name="Barrasa J.M."/>
            <person name="Sanchez-Garcia M."/>
            <person name="Camarero S."/>
            <person name="Miyauchi S."/>
            <person name="Serrano A."/>
            <person name="Linde D."/>
            <person name="Babiker R."/>
            <person name="Drula E."/>
            <person name="Ayuso-Fernandez I."/>
            <person name="Pacheco R."/>
            <person name="Padilla G."/>
            <person name="Ferreira P."/>
            <person name="Barriuso J."/>
            <person name="Kellner H."/>
            <person name="Castanera R."/>
            <person name="Alfaro M."/>
            <person name="Ramirez L."/>
            <person name="Pisabarro A.G."/>
            <person name="Kuo A."/>
            <person name="Tritt A."/>
            <person name="Lipzen A."/>
            <person name="He G."/>
            <person name="Yan M."/>
            <person name="Ng V."/>
            <person name="Cullen D."/>
            <person name="Martin F."/>
            <person name="Rosso M.-N."/>
            <person name="Henrissat B."/>
            <person name="Hibbett D."/>
            <person name="Martinez A.T."/>
            <person name="Grigoriev I.V."/>
        </authorList>
    </citation>
    <scope>NUCLEOTIDE SEQUENCE</scope>
    <source>
        <strain evidence="1">AH 44721</strain>
    </source>
</reference>
<dbReference type="AlphaFoldDB" id="A0A9P5NXP7"/>